<organism evidence="1 2">
    <name type="scientific">Catharanthus roseus</name>
    <name type="common">Madagascar periwinkle</name>
    <name type="synonym">Vinca rosea</name>
    <dbReference type="NCBI Taxonomy" id="4058"/>
    <lineage>
        <taxon>Eukaryota</taxon>
        <taxon>Viridiplantae</taxon>
        <taxon>Streptophyta</taxon>
        <taxon>Embryophyta</taxon>
        <taxon>Tracheophyta</taxon>
        <taxon>Spermatophyta</taxon>
        <taxon>Magnoliopsida</taxon>
        <taxon>eudicotyledons</taxon>
        <taxon>Gunneridae</taxon>
        <taxon>Pentapetalae</taxon>
        <taxon>asterids</taxon>
        <taxon>lamiids</taxon>
        <taxon>Gentianales</taxon>
        <taxon>Apocynaceae</taxon>
        <taxon>Rauvolfioideae</taxon>
        <taxon>Vinceae</taxon>
        <taxon>Catharanthinae</taxon>
        <taxon>Catharanthus</taxon>
    </lineage>
</organism>
<sequence length="209" mass="22797">MWECGCLAIELVLVRCLAGFDYEMPKLDSDDLVSRSGLCPWSPIVALHVSLNSGIEAALMCLDSLRLPSCVRNPHIGLSINISGQIEARYTAEVLGLEFWIHFSLEGYVFMYYMAHHPCRWIYQEGTLVNGSSGTSPSSSYSLKEIVLERDPIPLIDLSDSETVKGPVVHGVELGVSIEEDPREAESNAGMLPELEGATPVAGEGIDTL</sequence>
<dbReference type="Proteomes" id="UP001060085">
    <property type="component" value="Linkage Group LG03"/>
</dbReference>
<keyword evidence="2" id="KW-1185">Reference proteome</keyword>
<gene>
    <name evidence="1" type="ORF">M9H77_13815</name>
</gene>
<evidence type="ECO:0000313" key="2">
    <source>
        <dbReference type="Proteomes" id="UP001060085"/>
    </source>
</evidence>
<evidence type="ECO:0000313" key="1">
    <source>
        <dbReference type="EMBL" id="KAI5673451.1"/>
    </source>
</evidence>
<reference evidence="2" key="1">
    <citation type="journal article" date="2023" name="Nat. Plants">
        <title>Single-cell RNA sequencing provides a high-resolution roadmap for understanding the multicellular compartmentation of specialized metabolism.</title>
        <authorList>
            <person name="Sun S."/>
            <person name="Shen X."/>
            <person name="Li Y."/>
            <person name="Li Y."/>
            <person name="Wang S."/>
            <person name="Li R."/>
            <person name="Zhang H."/>
            <person name="Shen G."/>
            <person name="Guo B."/>
            <person name="Wei J."/>
            <person name="Xu J."/>
            <person name="St-Pierre B."/>
            <person name="Chen S."/>
            <person name="Sun C."/>
        </authorList>
    </citation>
    <scope>NUCLEOTIDE SEQUENCE [LARGE SCALE GENOMIC DNA]</scope>
</reference>
<protein>
    <submittedName>
        <fullName evidence="1">Uncharacterized protein</fullName>
    </submittedName>
</protein>
<dbReference type="EMBL" id="CM044703">
    <property type="protein sequence ID" value="KAI5673451.1"/>
    <property type="molecule type" value="Genomic_DNA"/>
</dbReference>
<proteinExistence type="predicted"/>
<comment type="caution">
    <text evidence="1">The sequence shown here is derived from an EMBL/GenBank/DDBJ whole genome shotgun (WGS) entry which is preliminary data.</text>
</comment>
<accession>A0ACC0BLI0</accession>
<name>A0ACC0BLI0_CATRO</name>